<gene>
    <name evidence="1" type="ORF">L9W73_03100</name>
</gene>
<dbReference type="RefSeq" id="WP_255091619.1">
    <property type="nucleotide sequence ID" value="NZ_JAAKZK010000015.1"/>
</dbReference>
<reference evidence="1" key="1">
    <citation type="submission" date="2022-02" db="EMBL/GenBank/DDBJ databases">
        <title>Emergence and expansion in Europe of a Vibrio aestuarianus clonal complex pathogenic for oysters.</title>
        <authorList>
            <person name="Mesnil A."/>
            <person name="Travers M.-A."/>
        </authorList>
    </citation>
    <scope>NUCLEOTIDE SEQUENCE</scope>
    <source>
        <strain evidence="1">151-ITT-15-cp-1</strain>
    </source>
</reference>
<accession>A0A9X4J200</accession>
<dbReference type="Pfam" id="PF09611">
    <property type="entry name" value="Cas_Csy1"/>
    <property type="match status" value="1"/>
</dbReference>
<evidence type="ECO:0000313" key="2">
    <source>
        <dbReference type="Proteomes" id="UP001140973"/>
    </source>
</evidence>
<name>A0A9X4J200_9VIBR</name>
<proteinExistence type="predicted"/>
<evidence type="ECO:0000313" key="1">
    <source>
        <dbReference type="EMBL" id="MDE1356299.1"/>
    </source>
</evidence>
<dbReference type="Proteomes" id="UP001140973">
    <property type="component" value="Unassembled WGS sequence"/>
</dbReference>
<comment type="caution">
    <text evidence="1">The sequence shown here is derived from an EMBL/GenBank/DDBJ whole genome shotgun (WGS) entry which is preliminary data.</text>
</comment>
<organism evidence="1 2">
    <name type="scientific">Vibrio aestuarianus</name>
    <dbReference type="NCBI Taxonomy" id="28171"/>
    <lineage>
        <taxon>Bacteria</taxon>
        <taxon>Pseudomonadati</taxon>
        <taxon>Pseudomonadota</taxon>
        <taxon>Gammaproteobacteria</taxon>
        <taxon>Vibrionales</taxon>
        <taxon>Vibrionaceae</taxon>
        <taxon>Vibrio</taxon>
    </lineage>
</organism>
<sequence>MENEKCEIKQNLDRLIKNRSNLVFKKNDKNGKAKPDYFKVLDTVLRNSSKSYLPKSISECDACLLMISSINEGTTTFKYENTFKFMCEHSHPRLTELWTLLDISSDESGGLVELAKGFCAERLEAYFLFKDGMAHDEIANFEADAVAGLIEKVAQDSKHGTVVSHPSKMSHPACKYPRVYSTDFKKSQDGYLRSGNAETFFDLHINATQLKVYKFLSLKINDVYILEHLKNSNVALLAETFGLSGAFFENIVNIFTDCIYSQSVDTDRFVKQVYFPIGFEQYHQLSLLTPAGLVFNMKAKIDWITSRSPQAYSGKKARKNNDYHELGYKTLSDLTVTKHGGDHPKNISGLNNKYQTYYLLSSIPPELILRDIRLPRTDFFKESFTAWQAKEVLESLHRLFQTDYNNVNLRDGRDYRIQQYVDLVIEKMWQVRLFLEEYSGELSSALPLEQKIWLYPEFAEQRQQEDEWLDKIIRHIARGLINHYSRSKVIANPVTLADQELLAIEKVVASNKENLR</sequence>
<dbReference type="AlphaFoldDB" id="A0A9X4J200"/>
<protein>
    <submittedName>
        <fullName evidence="1">Type I-F CRISPR-associated protein Csy1</fullName>
    </submittedName>
</protein>
<dbReference type="InterPro" id="IPR013397">
    <property type="entry name" value="CRISPR-assoc_prot_Csy1"/>
</dbReference>
<dbReference type="EMBL" id="JAKNAP010000006">
    <property type="protein sequence ID" value="MDE1356299.1"/>
    <property type="molecule type" value="Genomic_DNA"/>
</dbReference>